<accession>A0A6J5NE29</accession>
<dbReference type="EMBL" id="LR796596">
    <property type="protein sequence ID" value="CAB4153759.1"/>
    <property type="molecule type" value="Genomic_DNA"/>
</dbReference>
<organism evidence="1">
    <name type="scientific">uncultured Caudovirales phage</name>
    <dbReference type="NCBI Taxonomy" id="2100421"/>
    <lineage>
        <taxon>Viruses</taxon>
        <taxon>Duplodnaviria</taxon>
        <taxon>Heunggongvirae</taxon>
        <taxon>Uroviricota</taxon>
        <taxon>Caudoviricetes</taxon>
        <taxon>Peduoviridae</taxon>
        <taxon>Maltschvirus</taxon>
        <taxon>Maltschvirus maltsch</taxon>
    </lineage>
</organism>
<name>A0A6J5NE29_9CAUD</name>
<proteinExistence type="predicted"/>
<evidence type="ECO:0000313" key="1">
    <source>
        <dbReference type="EMBL" id="CAB4153759.1"/>
    </source>
</evidence>
<sequence>MKLSQLAAKPQLITIVIDDEDTVKELGESLEFQTWDRQPLDVFMKLASANQQDMASMVGIVRTLILDEEGKEVIKDDLTLPSNILIKCIAKVVEKLGK</sequence>
<protein>
    <submittedName>
        <fullName evidence="1">Uncharacterized protein</fullName>
    </submittedName>
</protein>
<reference evidence="1" key="1">
    <citation type="submission" date="2020-04" db="EMBL/GenBank/DDBJ databases">
        <authorList>
            <person name="Chiriac C."/>
            <person name="Salcher M."/>
            <person name="Ghai R."/>
            <person name="Kavagutti S V."/>
        </authorList>
    </citation>
    <scope>NUCLEOTIDE SEQUENCE</scope>
</reference>
<gene>
    <name evidence="1" type="ORF">UFOVP635_26</name>
</gene>